<evidence type="ECO:0000256" key="4">
    <source>
        <dbReference type="ARBA" id="ARBA00022496"/>
    </source>
</evidence>
<dbReference type="InterPro" id="IPR012910">
    <property type="entry name" value="Plug_dom"/>
</dbReference>
<keyword evidence="9 14" id="KW-0798">TonB box</keyword>
<comment type="caution">
    <text evidence="18">The sequence shown here is derived from an EMBL/GenBank/DDBJ whole genome shotgun (WGS) entry which is preliminary data.</text>
</comment>
<feature type="domain" description="TonB-dependent receptor plug" evidence="17">
    <location>
        <begin position="43"/>
        <end position="150"/>
    </location>
</feature>
<feature type="domain" description="TonB-dependent receptor-like beta-barrel" evidence="16">
    <location>
        <begin position="595"/>
        <end position="861"/>
    </location>
</feature>
<keyword evidence="6 15" id="KW-0732">Signal</keyword>
<keyword evidence="18" id="KW-0675">Receptor</keyword>
<keyword evidence="10 12" id="KW-0472">Membrane</keyword>
<keyword evidence="7" id="KW-0408">Iron</keyword>
<evidence type="ECO:0000259" key="16">
    <source>
        <dbReference type="Pfam" id="PF00593"/>
    </source>
</evidence>
<evidence type="ECO:0000256" key="3">
    <source>
        <dbReference type="ARBA" id="ARBA00022452"/>
    </source>
</evidence>
<evidence type="ECO:0000256" key="6">
    <source>
        <dbReference type="ARBA" id="ARBA00022729"/>
    </source>
</evidence>
<keyword evidence="4" id="KW-0410">Iron transport</keyword>
<evidence type="ECO:0000256" key="12">
    <source>
        <dbReference type="PROSITE-ProRule" id="PRU01360"/>
    </source>
</evidence>
<dbReference type="InterPro" id="IPR010917">
    <property type="entry name" value="TonB_rcpt_CS"/>
</dbReference>
<evidence type="ECO:0000256" key="15">
    <source>
        <dbReference type="SAM" id="SignalP"/>
    </source>
</evidence>
<evidence type="ECO:0000256" key="2">
    <source>
        <dbReference type="ARBA" id="ARBA00022448"/>
    </source>
</evidence>
<dbReference type="InterPro" id="IPR000531">
    <property type="entry name" value="Beta-barrel_TonB"/>
</dbReference>
<evidence type="ECO:0000256" key="5">
    <source>
        <dbReference type="ARBA" id="ARBA00022692"/>
    </source>
</evidence>
<evidence type="ECO:0000256" key="9">
    <source>
        <dbReference type="ARBA" id="ARBA00023077"/>
    </source>
</evidence>
<evidence type="ECO:0000256" key="8">
    <source>
        <dbReference type="ARBA" id="ARBA00023065"/>
    </source>
</evidence>
<accession>A0ABQ1XDP4</accession>
<dbReference type="Pfam" id="PF00593">
    <property type="entry name" value="TonB_dep_Rec_b-barrel"/>
    <property type="match status" value="1"/>
</dbReference>
<proteinExistence type="inferred from homology"/>
<keyword evidence="2 12" id="KW-0813">Transport</keyword>
<dbReference type="PANTHER" id="PTHR32552">
    <property type="entry name" value="FERRICHROME IRON RECEPTOR-RELATED"/>
    <property type="match status" value="1"/>
</dbReference>
<dbReference type="InterPro" id="IPR036942">
    <property type="entry name" value="Beta-barrel_TonB_sf"/>
</dbReference>
<feature type="chain" id="PRO_5046612708" evidence="15">
    <location>
        <begin position="27"/>
        <end position="899"/>
    </location>
</feature>
<evidence type="ECO:0000256" key="10">
    <source>
        <dbReference type="ARBA" id="ARBA00023136"/>
    </source>
</evidence>
<evidence type="ECO:0000256" key="13">
    <source>
        <dbReference type="PROSITE-ProRule" id="PRU10144"/>
    </source>
</evidence>
<name>A0ABQ1XDP4_9PROT</name>
<evidence type="ECO:0000259" key="17">
    <source>
        <dbReference type="Pfam" id="PF07715"/>
    </source>
</evidence>
<keyword evidence="8" id="KW-0406">Ion transport</keyword>
<organism evidence="18 19">
    <name type="scientific">Glycocaulis albus</name>
    <dbReference type="NCBI Taxonomy" id="1382801"/>
    <lineage>
        <taxon>Bacteria</taxon>
        <taxon>Pseudomonadati</taxon>
        <taxon>Pseudomonadota</taxon>
        <taxon>Alphaproteobacteria</taxon>
        <taxon>Maricaulales</taxon>
        <taxon>Maricaulaceae</taxon>
        <taxon>Glycocaulis</taxon>
    </lineage>
</organism>
<protein>
    <submittedName>
        <fullName evidence="18">TonB-dependent receptor</fullName>
    </submittedName>
</protein>
<dbReference type="Proteomes" id="UP000648722">
    <property type="component" value="Unassembled WGS sequence"/>
</dbReference>
<dbReference type="EMBL" id="BMFS01000001">
    <property type="protein sequence ID" value="GGG91580.1"/>
    <property type="molecule type" value="Genomic_DNA"/>
</dbReference>
<reference evidence="19" key="1">
    <citation type="journal article" date="2019" name="Int. J. Syst. Evol. Microbiol.">
        <title>The Global Catalogue of Microorganisms (GCM) 10K type strain sequencing project: providing services to taxonomists for standard genome sequencing and annotation.</title>
        <authorList>
            <consortium name="The Broad Institute Genomics Platform"/>
            <consortium name="The Broad Institute Genome Sequencing Center for Infectious Disease"/>
            <person name="Wu L."/>
            <person name="Ma J."/>
        </authorList>
    </citation>
    <scope>NUCLEOTIDE SEQUENCE [LARGE SCALE GENOMIC DNA]</scope>
    <source>
        <strain evidence="19">CGMCC 1.12766</strain>
    </source>
</reference>
<comment type="subcellular location">
    <subcellularLocation>
        <location evidence="1 12">Cell outer membrane</location>
        <topology evidence="1 12">Multi-pass membrane protein</topology>
    </subcellularLocation>
</comment>
<dbReference type="SUPFAM" id="SSF56935">
    <property type="entry name" value="Porins"/>
    <property type="match status" value="1"/>
</dbReference>
<dbReference type="Gene3D" id="2.40.170.20">
    <property type="entry name" value="TonB-dependent receptor, beta-barrel domain"/>
    <property type="match status" value="3"/>
</dbReference>
<evidence type="ECO:0000256" key="14">
    <source>
        <dbReference type="RuleBase" id="RU003357"/>
    </source>
</evidence>
<gene>
    <name evidence="18" type="ORF">GCM10007420_03600</name>
</gene>
<dbReference type="InterPro" id="IPR039426">
    <property type="entry name" value="TonB-dep_rcpt-like"/>
</dbReference>
<dbReference type="RefSeq" id="WP_188450831.1">
    <property type="nucleotide sequence ID" value="NZ_BMFS01000001.1"/>
</dbReference>
<feature type="signal peptide" evidence="15">
    <location>
        <begin position="1"/>
        <end position="26"/>
    </location>
</feature>
<dbReference type="Pfam" id="PF07715">
    <property type="entry name" value="Plug"/>
    <property type="match status" value="1"/>
</dbReference>
<keyword evidence="5 12" id="KW-0812">Transmembrane</keyword>
<dbReference type="PROSITE" id="PS01156">
    <property type="entry name" value="TONB_DEPENDENT_REC_2"/>
    <property type="match status" value="1"/>
</dbReference>
<keyword evidence="19" id="KW-1185">Reference proteome</keyword>
<dbReference type="PANTHER" id="PTHR32552:SF81">
    <property type="entry name" value="TONB-DEPENDENT OUTER MEMBRANE RECEPTOR"/>
    <property type="match status" value="1"/>
</dbReference>
<feature type="short sequence motif" description="TonB C-terminal box" evidence="13">
    <location>
        <begin position="882"/>
        <end position="899"/>
    </location>
</feature>
<keyword evidence="11 12" id="KW-0998">Cell outer membrane</keyword>
<comment type="similarity">
    <text evidence="12 14">Belongs to the TonB-dependent receptor family.</text>
</comment>
<evidence type="ECO:0000256" key="11">
    <source>
        <dbReference type="ARBA" id="ARBA00023237"/>
    </source>
</evidence>
<evidence type="ECO:0000313" key="19">
    <source>
        <dbReference type="Proteomes" id="UP000648722"/>
    </source>
</evidence>
<evidence type="ECO:0000313" key="18">
    <source>
        <dbReference type="EMBL" id="GGG91580.1"/>
    </source>
</evidence>
<keyword evidence="3 12" id="KW-1134">Transmembrane beta strand</keyword>
<evidence type="ECO:0000256" key="7">
    <source>
        <dbReference type="ARBA" id="ARBA00023004"/>
    </source>
</evidence>
<dbReference type="PROSITE" id="PS52016">
    <property type="entry name" value="TONB_DEPENDENT_REC_3"/>
    <property type="match status" value="1"/>
</dbReference>
<evidence type="ECO:0000256" key="1">
    <source>
        <dbReference type="ARBA" id="ARBA00004571"/>
    </source>
</evidence>
<sequence>MKRFSRAAVLGATALAAGLVGTAAQAQVEIITVTAQKREQTLLEAPVAVTAVTGETISEAQIRDAADLQTLVPSLTVGEFAASTNQTFNIRSLGSSSFNPGVEPSVGVFIDGVYVPRQGASINDFLSLERVEVIRGPQSTLFGRNTPAGVVSFHTRQPEFEFGAEGEVTVGNYNARVVGATVTGPLVADQLAFRLDGSINQRDGFITNVDGREFNNRDRWSARGQLLWDSGGATTARIIASAGNIDENCCAAPFSNVAPSELFAFNQLGAVVPSGDPHDGTTAINGPLATQVDTWGLSAEINHDFGGFTLTSITAYQNYEEDQVIDADFTTLDAAGARQQYQDYNAFTQEFRIASNGGENFDWMAGLFYYNNELTFQNETPYGSQLAAFANLASSLDPSVAALAAGLGLGAGSGIPAIMNTIIGGNNATGVGTLAPTPSGNAIPIVPANGYLGAGQGLVNETYNYDTEAWSAFGQVDWRVTDRFTITAGLRYSRETKDYTPNVTINDPFSQLDAVALGQDLRLPSAATCLAFNPGPPPSPIGDTCAFFVPAILAAGGAPFNPAVPLTPAQAANPAINFLLPLIEGSGLQFNVVNAPFTPGSRTDENVSGSIIFGYDWSDTLNTYLSVGTGYKPGGFSLSSNSAATGLFQFEEETTLNIEVGVKGTAFDNRMVYAIALFDQTNKDFQTEVFVGGGFYLDNAGEISVRGLEVEATLAPTQNLVLAGGFTWLFQNRYESYEFGPCPRTSSLTEPGLAGNPLFADCLATRVNQNGFTGRFNDLSGVDRGSPEFTGFLTAMYTQPLGNGLELRLRGETSYVSSQNLNGALAAMPSFEQDAITLVNGSVGIGAEDGAWSLQLWGRNLTDETYYRGTFFSVGTIGPSTNSYPSNPRTYGLTLRARF</sequence>